<proteinExistence type="predicted"/>
<protein>
    <submittedName>
        <fullName evidence="2">Uncharacterized protein</fullName>
    </submittedName>
</protein>
<dbReference type="RefSeq" id="WP_231056815.1">
    <property type="nucleotide sequence ID" value="NZ_JAJNOC010000001.1"/>
</dbReference>
<name>A0ABS8Q181_9BURK</name>
<dbReference type="EMBL" id="JAJNOC010000001">
    <property type="protein sequence ID" value="MCD2515509.1"/>
    <property type="molecule type" value="Genomic_DNA"/>
</dbReference>
<sequence length="186" mass="19629">MNQTDTTSIGDVPAETTGASGLRPCWLLKSAKANKLGKHAEGGIHYQILTDSQRQDPSFRIVGNEGGGYFSKEVVAFGNVEACLATHPQEQPFPSKLLQTAFTGRSSNNAGFLAAILRAEGLLTLAPDTEGRHVISGDWAAWKASVLAEQGQPVESEPAGKEEKAGGNEAAASSADEKDPPRRGKK</sequence>
<feature type="compositionally biased region" description="Basic and acidic residues" evidence="1">
    <location>
        <begin position="175"/>
        <end position="186"/>
    </location>
</feature>
<gene>
    <name evidence="2" type="ORF">LQ564_04200</name>
</gene>
<evidence type="ECO:0000313" key="3">
    <source>
        <dbReference type="Proteomes" id="UP001179361"/>
    </source>
</evidence>
<accession>A0ABS8Q181</accession>
<dbReference type="Proteomes" id="UP001179361">
    <property type="component" value="Unassembled WGS sequence"/>
</dbReference>
<comment type="caution">
    <text evidence="2">The sequence shown here is derived from an EMBL/GenBank/DDBJ whole genome shotgun (WGS) entry which is preliminary data.</text>
</comment>
<reference evidence="2" key="1">
    <citation type="submission" date="2021-11" db="EMBL/GenBank/DDBJ databases">
        <title>The complete genome of Massilia sp sp. G4R7.</title>
        <authorList>
            <person name="Liu L."/>
            <person name="Yue J."/>
            <person name="Yuan J."/>
            <person name="Yang F."/>
            <person name="Li L."/>
        </authorList>
    </citation>
    <scope>NUCLEOTIDE SEQUENCE</scope>
    <source>
        <strain evidence="2">G4R7</strain>
    </source>
</reference>
<evidence type="ECO:0000313" key="2">
    <source>
        <dbReference type="EMBL" id="MCD2515509.1"/>
    </source>
</evidence>
<organism evidence="2 3">
    <name type="scientific">Massilia phyllostachyos</name>
    <dbReference type="NCBI Taxonomy" id="2898585"/>
    <lineage>
        <taxon>Bacteria</taxon>
        <taxon>Pseudomonadati</taxon>
        <taxon>Pseudomonadota</taxon>
        <taxon>Betaproteobacteria</taxon>
        <taxon>Burkholderiales</taxon>
        <taxon>Oxalobacteraceae</taxon>
        <taxon>Telluria group</taxon>
        <taxon>Massilia</taxon>
    </lineage>
</organism>
<evidence type="ECO:0000256" key="1">
    <source>
        <dbReference type="SAM" id="MobiDB-lite"/>
    </source>
</evidence>
<feature type="region of interest" description="Disordered" evidence="1">
    <location>
        <begin position="149"/>
        <end position="186"/>
    </location>
</feature>
<keyword evidence="3" id="KW-1185">Reference proteome</keyword>